<organism evidence="2 3">
    <name type="scientific">Aphanomyces astaci</name>
    <name type="common">Crayfish plague agent</name>
    <dbReference type="NCBI Taxonomy" id="112090"/>
    <lineage>
        <taxon>Eukaryota</taxon>
        <taxon>Sar</taxon>
        <taxon>Stramenopiles</taxon>
        <taxon>Oomycota</taxon>
        <taxon>Saprolegniomycetes</taxon>
        <taxon>Saprolegniales</taxon>
        <taxon>Verrucalvaceae</taxon>
        <taxon>Aphanomyces</taxon>
    </lineage>
</organism>
<feature type="transmembrane region" description="Helical" evidence="1">
    <location>
        <begin position="86"/>
        <end position="104"/>
    </location>
</feature>
<reference evidence="2 3" key="1">
    <citation type="submission" date="2018-08" db="EMBL/GenBank/DDBJ databases">
        <title>Aphanomyces genome sequencing and annotation.</title>
        <authorList>
            <person name="Minardi D."/>
            <person name="Oidtmann B."/>
            <person name="Van Der Giezen M."/>
            <person name="Studholme D.J."/>
        </authorList>
    </citation>
    <scope>NUCLEOTIDE SEQUENCE [LARGE SCALE GENOMIC DNA]</scope>
    <source>
        <strain evidence="2 3">Sv</strain>
    </source>
</reference>
<evidence type="ECO:0000313" key="3">
    <source>
        <dbReference type="Proteomes" id="UP000285712"/>
    </source>
</evidence>
<keyword evidence="1" id="KW-0812">Transmembrane</keyword>
<keyword evidence="1" id="KW-0472">Membrane</keyword>
<keyword evidence="1" id="KW-1133">Transmembrane helix</keyword>
<dbReference type="AlphaFoldDB" id="A0A3R6WL00"/>
<proteinExistence type="predicted"/>
<dbReference type="EMBL" id="QUTG01003232">
    <property type="protein sequence ID" value="RHY92518.1"/>
    <property type="molecule type" value="Genomic_DNA"/>
</dbReference>
<dbReference type="Proteomes" id="UP000285712">
    <property type="component" value="Unassembled WGS sequence"/>
</dbReference>
<name>A0A3R6WL00_APHAT</name>
<gene>
    <name evidence="2" type="ORF">DYB35_000372</name>
</gene>
<accession>A0A3R6WL00</accession>
<evidence type="ECO:0000256" key="1">
    <source>
        <dbReference type="SAM" id="Phobius"/>
    </source>
</evidence>
<dbReference type="VEuPathDB" id="FungiDB:H257_01340"/>
<protein>
    <submittedName>
        <fullName evidence="2">Uncharacterized protein</fullName>
    </submittedName>
</protein>
<sequence length="341" mass="36587">MSASFLIHRYDDAEELNPFLTVTVCEEDKLPPMKGKSPVVIKLRLLHVNWQHGKQLFVNALVVVCLGLLGDGSISSSYYQSRGHTRMVFVGGLLCCLALIPLVMSPTKPESFGLTDAASNVVTAIPSIHTGSRFRPEVGDDFNFTMPEHEGEPELVDAEPTVESNAQLPVAEPIPSTTSEPSVDVSAVDALVQSTKHESDAASTMPTLVIDDTTPGVGAPHHGHFTYPPECSEADMIAVTANLPVSEECHTAYKLFALEQGGKALITRKDEVLTSTEYPVECSADDVAALDIASGVVQNAAVSVECAEAYEAVRQTQLHLHLESLEAELAQLRAQLASTDP</sequence>
<comment type="caution">
    <text evidence="2">The sequence shown here is derived from an EMBL/GenBank/DDBJ whole genome shotgun (WGS) entry which is preliminary data.</text>
</comment>
<dbReference type="VEuPathDB" id="FungiDB:H257_01339"/>
<evidence type="ECO:0000313" key="2">
    <source>
        <dbReference type="EMBL" id="RHY92518.1"/>
    </source>
</evidence>